<dbReference type="GeneID" id="96746614"/>
<name>A0A1R1S8D6_9ACTN</name>
<dbReference type="EMBL" id="ASQP01000469">
    <property type="protein sequence ID" value="OMI34468.1"/>
    <property type="molecule type" value="Genomic_DNA"/>
</dbReference>
<proteinExistence type="predicted"/>
<accession>A0A1R1S8D6</accession>
<dbReference type="AlphaFoldDB" id="A0A1R1S8D6"/>
<evidence type="ECO:0000313" key="2">
    <source>
        <dbReference type="Proteomes" id="UP000186168"/>
    </source>
</evidence>
<sequence>MNRTYVQGVAVVLGDDPSAIAAAYGTDGGREYGLLHIGDRLTLHVSLASPEAIDALAAAAAELADWMRAQDARPALKEVAA</sequence>
<gene>
    <name evidence="1" type="ORF">SPAR_36831</name>
</gene>
<protein>
    <submittedName>
        <fullName evidence="1">Uncharacterized protein</fullName>
    </submittedName>
</protein>
<evidence type="ECO:0000313" key="1">
    <source>
        <dbReference type="EMBL" id="OMI34468.1"/>
    </source>
</evidence>
<dbReference type="RefSeq" id="WP_065966531.1">
    <property type="nucleotide sequence ID" value="NZ_ASQP01000469.1"/>
</dbReference>
<reference evidence="1 2" key="1">
    <citation type="submission" date="2013-05" db="EMBL/GenBank/DDBJ databases">
        <title>Genome sequence of Streptomyces sparsogenes DSM 40356.</title>
        <authorList>
            <person name="Coyne S."/>
            <person name="Seebeck F.P."/>
        </authorList>
    </citation>
    <scope>NUCLEOTIDE SEQUENCE [LARGE SCALE GENOMIC DNA]</scope>
    <source>
        <strain evidence="1 2">DSM 40356</strain>
    </source>
</reference>
<comment type="caution">
    <text evidence="1">The sequence shown here is derived from an EMBL/GenBank/DDBJ whole genome shotgun (WGS) entry which is preliminary data.</text>
</comment>
<organism evidence="1 2">
    <name type="scientific">Streptomyces sparsogenes DSM 40356</name>
    <dbReference type="NCBI Taxonomy" id="1331668"/>
    <lineage>
        <taxon>Bacteria</taxon>
        <taxon>Bacillati</taxon>
        <taxon>Actinomycetota</taxon>
        <taxon>Actinomycetes</taxon>
        <taxon>Kitasatosporales</taxon>
        <taxon>Streptomycetaceae</taxon>
        <taxon>Streptomyces</taxon>
    </lineage>
</organism>
<keyword evidence="2" id="KW-1185">Reference proteome</keyword>
<dbReference type="Proteomes" id="UP000186168">
    <property type="component" value="Unassembled WGS sequence"/>
</dbReference>
<dbReference type="STRING" id="67365.GCA_001704635_01666"/>